<reference evidence="1 2" key="1">
    <citation type="journal article" date="2015" name="Genome Biol. Evol.">
        <title>The genome of winter moth (Operophtera brumata) provides a genomic perspective on sexual dimorphism and phenology.</title>
        <authorList>
            <person name="Derks M.F."/>
            <person name="Smit S."/>
            <person name="Salis L."/>
            <person name="Schijlen E."/>
            <person name="Bossers A."/>
            <person name="Mateman C."/>
            <person name="Pijl A.S."/>
            <person name="de Ridder D."/>
            <person name="Groenen M.A."/>
            <person name="Visser M.E."/>
            <person name="Megens H.J."/>
        </authorList>
    </citation>
    <scope>NUCLEOTIDE SEQUENCE [LARGE SCALE GENOMIC DNA]</scope>
    <source>
        <strain evidence="1">WM2013NL</strain>
        <tissue evidence="1">Head and thorax</tissue>
    </source>
</reference>
<comment type="caution">
    <text evidence="1">The sequence shown here is derived from an EMBL/GenBank/DDBJ whole genome shotgun (WGS) entry which is preliminary data.</text>
</comment>
<dbReference type="Proteomes" id="UP000037510">
    <property type="component" value="Unassembled WGS sequence"/>
</dbReference>
<sequence>MFSSCWIVARGWTRGRCAARRRCTSRRSAGTRPSCMTPLQCAAERARASVVEILTARPEYLHRAMAMRYDTRYGLMLKKPAEPIPAYDNWKESTTME</sequence>
<accession>A0A0L7KTR8</accession>
<name>A0A0L7KTR8_OPEBR</name>
<feature type="non-terminal residue" evidence="1">
    <location>
        <position position="97"/>
    </location>
</feature>
<evidence type="ECO:0000313" key="1">
    <source>
        <dbReference type="EMBL" id="KOB66648.1"/>
    </source>
</evidence>
<dbReference type="EMBL" id="JTDY01005773">
    <property type="protein sequence ID" value="KOB66648.1"/>
    <property type="molecule type" value="Genomic_DNA"/>
</dbReference>
<protein>
    <submittedName>
        <fullName evidence="1">Feminization 1-like protein</fullName>
    </submittedName>
</protein>
<gene>
    <name evidence="1" type="ORF">OBRU01_18400</name>
</gene>
<dbReference type="AlphaFoldDB" id="A0A0L7KTR8"/>
<organism evidence="1 2">
    <name type="scientific">Operophtera brumata</name>
    <name type="common">Winter moth</name>
    <name type="synonym">Phalaena brumata</name>
    <dbReference type="NCBI Taxonomy" id="104452"/>
    <lineage>
        <taxon>Eukaryota</taxon>
        <taxon>Metazoa</taxon>
        <taxon>Ecdysozoa</taxon>
        <taxon>Arthropoda</taxon>
        <taxon>Hexapoda</taxon>
        <taxon>Insecta</taxon>
        <taxon>Pterygota</taxon>
        <taxon>Neoptera</taxon>
        <taxon>Endopterygota</taxon>
        <taxon>Lepidoptera</taxon>
        <taxon>Glossata</taxon>
        <taxon>Ditrysia</taxon>
        <taxon>Geometroidea</taxon>
        <taxon>Geometridae</taxon>
        <taxon>Larentiinae</taxon>
        <taxon>Operophtera</taxon>
    </lineage>
</organism>
<keyword evidence="2" id="KW-1185">Reference proteome</keyword>
<evidence type="ECO:0000313" key="2">
    <source>
        <dbReference type="Proteomes" id="UP000037510"/>
    </source>
</evidence>
<proteinExistence type="predicted"/>